<proteinExistence type="predicted"/>
<accession>A0ABX1R4T0</accession>
<dbReference type="PANTHER" id="PTHR43544">
    <property type="entry name" value="SHORT-CHAIN DEHYDROGENASE/REDUCTASE"/>
    <property type="match status" value="1"/>
</dbReference>
<evidence type="ECO:0000313" key="2">
    <source>
        <dbReference type="Proteomes" id="UP000709336"/>
    </source>
</evidence>
<keyword evidence="2" id="KW-1185">Reference proteome</keyword>
<dbReference type="InterPro" id="IPR002347">
    <property type="entry name" value="SDR_fam"/>
</dbReference>
<dbReference type="InterPro" id="IPR051468">
    <property type="entry name" value="Fungal_SecMetab_SDRs"/>
</dbReference>
<name>A0ABX1R4T0_9ALTE</name>
<protein>
    <submittedName>
        <fullName evidence="1">SDR family NAD(P)-dependent oxidoreductase</fullName>
    </submittedName>
</protein>
<organism evidence="1 2">
    <name type="scientific">Alteromonas ponticola</name>
    <dbReference type="NCBI Taxonomy" id="2720613"/>
    <lineage>
        <taxon>Bacteria</taxon>
        <taxon>Pseudomonadati</taxon>
        <taxon>Pseudomonadota</taxon>
        <taxon>Gammaproteobacteria</taxon>
        <taxon>Alteromonadales</taxon>
        <taxon>Alteromonadaceae</taxon>
        <taxon>Alteromonas/Salinimonas group</taxon>
        <taxon>Alteromonas</taxon>
    </lineage>
</organism>
<reference evidence="1 2" key="1">
    <citation type="submission" date="2020-03" db="EMBL/GenBank/DDBJ databases">
        <title>Alteromonas ponticola sp. nov., isolated from seawater.</title>
        <authorList>
            <person name="Yoon J.-H."/>
            <person name="Kim Y.-O."/>
        </authorList>
    </citation>
    <scope>NUCLEOTIDE SEQUENCE [LARGE SCALE GENOMIC DNA]</scope>
    <source>
        <strain evidence="1 2">MYP5</strain>
    </source>
</reference>
<dbReference type="Gene3D" id="3.40.50.720">
    <property type="entry name" value="NAD(P)-binding Rossmann-like Domain"/>
    <property type="match status" value="1"/>
</dbReference>
<gene>
    <name evidence="1" type="ORF">HCJ96_15555</name>
</gene>
<dbReference type="EMBL" id="JAATNW010000009">
    <property type="protein sequence ID" value="NMH61445.1"/>
    <property type="molecule type" value="Genomic_DNA"/>
</dbReference>
<dbReference type="PANTHER" id="PTHR43544:SF12">
    <property type="entry name" value="NAD(P)-BINDING ROSSMANN-FOLD SUPERFAMILY PROTEIN"/>
    <property type="match status" value="1"/>
</dbReference>
<comment type="caution">
    <text evidence="1">The sequence shown here is derived from an EMBL/GenBank/DDBJ whole genome shotgun (WGS) entry which is preliminary data.</text>
</comment>
<dbReference type="RefSeq" id="WP_169212008.1">
    <property type="nucleotide sequence ID" value="NZ_JAATNW010000009.1"/>
</dbReference>
<dbReference type="InterPro" id="IPR036291">
    <property type="entry name" value="NAD(P)-bd_dom_sf"/>
</dbReference>
<dbReference type="Pfam" id="PF00106">
    <property type="entry name" value="adh_short"/>
    <property type="match status" value="1"/>
</dbReference>
<sequence>MMQAINMVIGANGGIGRALVSALAKQEPETQLIAIARSFERQPDWPANVTTKELDTADEASIRKLMESMQQQKLRVMRVFFTVGVLHGQRLSPEKKLEDISEPALAEYFRVNAIIPALWLKHLINVINADGACITCVSARVGSIADNQLGGWYGYRASKAALNQLVKTASIEYARRVKNTVLVSYQPGTVNTDLSKPFQGNVKSENLFDPDFAAQQLLSVTKNLHTPPHCHFLDWEGKAIPW</sequence>
<evidence type="ECO:0000313" key="1">
    <source>
        <dbReference type="EMBL" id="NMH61445.1"/>
    </source>
</evidence>
<dbReference type="Proteomes" id="UP000709336">
    <property type="component" value="Unassembled WGS sequence"/>
</dbReference>
<dbReference type="SUPFAM" id="SSF51735">
    <property type="entry name" value="NAD(P)-binding Rossmann-fold domains"/>
    <property type="match status" value="1"/>
</dbReference>
<dbReference type="PRINTS" id="PR00081">
    <property type="entry name" value="GDHRDH"/>
</dbReference>